<dbReference type="EMBL" id="JBHXOF010000033">
    <property type="protein sequence ID" value="MFD4217533.1"/>
    <property type="molecule type" value="Genomic_DNA"/>
</dbReference>
<evidence type="ECO:0000313" key="2">
    <source>
        <dbReference type="Proteomes" id="UP001598251"/>
    </source>
</evidence>
<dbReference type="RefSeq" id="WP_382830873.1">
    <property type="nucleotide sequence ID" value="NZ_JBHXLY010000046.1"/>
</dbReference>
<dbReference type="Proteomes" id="UP001598251">
    <property type="component" value="Unassembled WGS sequence"/>
</dbReference>
<gene>
    <name evidence="1" type="ORF">ACFWSS_32175</name>
</gene>
<proteinExistence type="predicted"/>
<reference evidence="1 2" key="1">
    <citation type="submission" date="2024-09" db="EMBL/GenBank/DDBJ databases">
        <title>The Natural Products Discovery Center: Release of the First 8490 Sequenced Strains for Exploring Actinobacteria Biosynthetic Diversity.</title>
        <authorList>
            <person name="Kalkreuter E."/>
            <person name="Kautsar S.A."/>
            <person name="Yang D."/>
            <person name="Bader C.D."/>
            <person name="Teijaro C.N."/>
            <person name="Fluegel L."/>
            <person name="Davis C.M."/>
            <person name="Simpson J.R."/>
            <person name="Lauterbach L."/>
            <person name="Steele A.D."/>
            <person name="Gui C."/>
            <person name="Meng S."/>
            <person name="Li G."/>
            <person name="Viehrig K."/>
            <person name="Ye F."/>
            <person name="Su P."/>
            <person name="Kiefer A.F."/>
            <person name="Nichols A."/>
            <person name="Cepeda A.J."/>
            <person name="Yan W."/>
            <person name="Fan B."/>
            <person name="Jiang Y."/>
            <person name="Adhikari A."/>
            <person name="Zheng C.-J."/>
            <person name="Schuster L."/>
            <person name="Cowan T.M."/>
            <person name="Smanski M.J."/>
            <person name="Chevrette M.G."/>
            <person name="De Carvalho L.P.S."/>
            <person name="Shen B."/>
        </authorList>
    </citation>
    <scope>NUCLEOTIDE SEQUENCE [LARGE SCALE GENOMIC DNA]</scope>
    <source>
        <strain evidence="1 2">NPDC058546</strain>
    </source>
</reference>
<evidence type="ECO:0000313" key="1">
    <source>
        <dbReference type="EMBL" id="MFD4217533.1"/>
    </source>
</evidence>
<name>A0ABW6ERG5_9ACTN</name>
<organism evidence="1 2">
    <name type="scientific">Streptomyces sindenensis</name>
    <dbReference type="NCBI Taxonomy" id="67363"/>
    <lineage>
        <taxon>Bacteria</taxon>
        <taxon>Bacillati</taxon>
        <taxon>Actinomycetota</taxon>
        <taxon>Actinomycetes</taxon>
        <taxon>Kitasatosporales</taxon>
        <taxon>Streptomycetaceae</taxon>
        <taxon>Streptomyces</taxon>
    </lineage>
</organism>
<comment type="caution">
    <text evidence="1">The sequence shown here is derived from an EMBL/GenBank/DDBJ whole genome shotgun (WGS) entry which is preliminary data.</text>
</comment>
<protein>
    <submittedName>
        <fullName evidence="1">Uncharacterized protein</fullName>
    </submittedName>
</protein>
<keyword evidence="2" id="KW-1185">Reference proteome</keyword>
<accession>A0ABW6ERG5</accession>
<sequence>MTPINCQQCGGLLPYRIQPDRLFKCHECGNLLHWRDIDLDGSEVWAVDAEGTLGYVTDPAVSLAEMAEAVEEYLETPAGIRGGLATLLQKHSTALMALLDAREAGIKAPAAYTWSQVYAAVNEGADTVIDSLELGEPETDAINLAANAAIACLEKPGISFEEMVENNYSVDTPDEIRSWWGWGK</sequence>